<evidence type="ECO:0000256" key="8">
    <source>
        <dbReference type="SAM" id="Phobius"/>
    </source>
</evidence>
<sequence>MPFFEYSGFDTKGRKVSGKADGSGRKAVVKKLSQQGIYITNLSELAESSSSGWFKSFGFKRKISSADLAAMTRQLGTLLSAGISLDETLLTLGEQTEHAIVGNTLMAIREKILQGSSLHEAMSGHQQVFPNLYINMIQVGESSGTLDQVTLQLADFLDEQARIKSRIQAATAYPILMVLVGSGVLAFLFVFVVPKITLMLTEMDRALPWPTQLLISLSEGVKSWWMAFVVIIIAAVIALKRYRNTPAGKTKTDSILLKIPIFGRLNLLIATAWFSRTLGTLLQSGVPLLKALDISKGLLRNSVLSHAIDDARRQVQEGGSLAKSLKESGVFPPMVAQMTAAGEKSGQLEPMLTRLADTYDHQTDLSITSLLSLLEPILILVMGGVVGFVVLAILLPLFEASQGF</sequence>
<evidence type="ECO:0000256" key="4">
    <source>
        <dbReference type="ARBA" id="ARBA00022519"/>
    </source>
</evidence>
<comment type="similarity">
    <text evidence="2">Belongs to the GSP F family.</text>
</comment>
<dbReference type="NCBIfam" id="TIGR02120">
    <property type="entry name" value="GspF"/>
    <property type="match status" value="1"/>
</dbReference>
<evidence type="ECO:0000259" key="9">
    <source>
        <dbReference type="Pfam" id="PF00482"/>
    </source>
</evidence>
<dbReference type="EMBL" id="FNQN01000008">
    <property type="protein sequence ID" value="SEA62940.1"/>
    <property type="molecule type" value="Genomic_DNA"/>
</dbReference>
<feature type="transmembrane region" description="Helical" evidence="8">
    <location>
        <begin position="255"/>
        <end position="274"/>
    </location>
</feature>
<dbReference type="InterPro" id="IPR011850">
    <property type="entry name" value="T2SS_GspF"/>
</dbReference>
<organism evidence="10 11">
    <name type="scientific">Desulfuromusa kysingii</name>
    <dbReference type="NCBI Taxonomy" id="37625"/>
    <lineage>
        <taxon>Bacteria</taxon>
        <taxon>Pseudomonadati</taxon>
        <taxon>Thermodesulfobacteriota</taxon>
        <taxon>Desulfuromonadia</taxon>
        <taxon>Desulfuromonadales</taxon>
        <taxon>Geopsychrobacteraceae</taxon>
        <taxon>Desulfuromusa</taxon>
    </lineage>
</organism>
<feature type="transmembrane region" description="Helical" evidence="8">
    <location>
        <begin position="377"/>
        <end position="398"/>
    </location>
</feature>
<evidence type="ECO:0000256" key="7">
    <source>
        <dbReference type="ARBA" id="ARBA00023136"/>
    </source>
</evidence>
<dbReference type="PRINTS" id="PR00812">
    <property type="entry name" value="BCTERIALGSPF"/>
</dbReference>
<keyword evidence="5 8" id="KW-0812">Transmembrane</keyword>
<dbReference type="GO" id="GO:0015627">
    <property type="term" value="C:type II protein secretion system complex"/>
    <property type="evidence" value="ECO:0007669"/>
    <property type="project" value="InterPro"/>
</dbReference>
<evidence type="ECO:0000256" key="6">
    <source>
        <dbReference type="ARBA" id="ARBA00022989"/>
    </source>
</evidence>
<keyword evidence="3" id="KW-1003">Cell membrane</keyword>
<protein>
    <submittedName>
        <fullName evidence="10">General secretion pathway protein F</fullName>
    </submittedName>
</protein>
<dbReference type="AlphaFoldDB" id="A0A1H4CRD9"/>
<feature type="domain" description="Type II secretion system protein GspF" evidence="9">
    <location>
        <begin position="72"/>
        <end position="194"/>
    </location>
</feature>
<dbReference type="OrthoDB" id="9805682at2"/>
<evidence type="ECO:0000256" key="2">
    <source>
        <dbReference type="ARBA" id="ARBA00005745"/>
    </source>
</evidence>
<keyword evidence="6 8" id="KW-1133">Transmembrane helix</keyword>
<comment type="subcellular location">
    <subcellularLocation>
        <location evidence="1">Cell inner membrane</location>
        <topology evidence="1">Multi-pass membrane protein</topology>
    </subcellularLocation>
</comment>
<keyword evidence="11" id="KW-1185">Reference proteome</keyword>
<dbReference type="GO" id="GO:0015628">
    <property type="term" value="P:protein secretion by the type II secretion system"/>
    <property type="evidence" value="ECO:0007669"/>
    <property type="project" value="InterPro"/>
</dbReference>
<evidence type="ECO:0000313" key="11">
    <source>
        <dbReference type="Proteomes" id="UP000199409"/>
    </source>
</evidence>
<dbReference type="RefSeq" id="WP_092349578.1">
    <property type="nucleotide sequence ID" value="NZ_FNQN01000008.1"/>
</dbReference>
<dbReference type="Pfam" id="PF00482">
    <property type="entry name" value="T2SSF"/>
    <property type="match status" value="2"/>
</dbReference>
<keyword evidence="7 8" id="KW-0472">Membrane</keyword>
<evidence type="ECO:0000256" key="1">
    <source>
        <dbReference type="ARBA" id="ARBA00004429"/>
    </source>
</evidence>
<evidence type="ECO:0000313" key="10">
    <source>
        <dbReference type="EMBL" id="SEA62940.1"/>
    </source>
</evidence>
<dbReference type="InterPro" id="IPR042094">
    <property type="entry name" value="T2SS_GspF_sf"/>
</dbReference>
<proteinExistence type="inferred from homology"/>
<dbReference type="Gene3D" id="1.20.81.30">
    <property type="entry name" value="Type II secretion system (T2SS), domain F"/>
    <property type="match status" value="2"/>
</dbReference>
<dbReference type="PANTHER" id="PTHR30012">
    <property type="entry name" value="GENERAL SECRETION PATHWAY PROTEIN"/>
    <property type="match status" value="1"/>
</dbReference>
<feature type="transmembrane region" description="Helical" evidence="8">
    <location>
        <begin position="224"/>
        <end position="243"/>
    </location>
</feature>
<keyword evidence="4" id="KW-0997">Cell inner membrane</keyword>
<dbReference type="FunFam" id="1.20.81.30:FF:000001">
    <property type="entry name" value="Type II secretion system protein F"/>
    <property type="match status" value="2"/>
</dbReference>
<gene>
    <name evidence="10" type="ORF">SAMN05660420_02683</name>
</gene>
<feature type="transmembrane region" description="Helical" evidence="8">
    <location>
        <begin position="172"/>
        <end position="193"/>
    </location>
</feature>
<evidence type="ECO:0000256" key="3">
    <source>
        <dbReference type="ARBA" id="ARBA00022475"/>
    </source>
</evidence>
<reference evidence="10 11" key="1">
    <citation type="submission" date="2016-10" db="EMBL/GenBank/DDBJ databases">
        <authorList>
            <person name="de Groot N.N."/>
        </authorList>
    </citation>
    <scope>NUCLEOTIDE SEQUENCE [LARGE SCALE GENOMIC DNA]</scope>
    <source>
        <strain evidence="10 11">DSM 7343</strain>
    </source>
</reference>
<name>A0A1H4CRD9_9BACT</name>
<dbReference type="STRING" id="37625.SAMN05660420_02683"/>
<dbReference type="InterPro" id="IPR018076">
    <property type="entry name" value="T2SS_GspF_dom"/>
</dbReference>
<dbReference type="GO" id="GO:0005886">
    <property type="term" value="C:plasma membrane"/>
    <property type="evidence" value="ECO:0007669"/>
    <property type="project" value="UniProtKB-SubCell"/>
</dbReference>
<evidence type="ECO:0000256" key="5">
    <source>
        <dbReference type="ARBA" id="ARBA00022692"/>
    </source>
</evidence>
<accession>A0A1H4CRD9</accession>
<dbReference type="PANTHER" id="PTHR30012:SF0">
    <property type="entry name" value="TYPE II SECRETION SYSTEM PROTEIN F-RELATED"/>
    <property type="match status" value="1"/>
</dbReference>
<dbReference type="Proteomes" id="UP000199409">
    <property type="component" value="Unassembled WGS sequence"/>
</dbReference>
<feature type="domain" description="Type II secretion system protein GspF" evidence="9">
    <location>
        <begin position="274"/>
        <end position="396"/>
    </location>
</feature>
<dbReference type="InterPro" id="IPR003004">
    <property type="entry name" value="GspF/PilC"/>
</dbReference>